<dbReference type="RefSeq" id="WP_124155387.1">
    <property type="nucleotide sequence ID" value="NZ_CAWOLW010000121.1"/>
</dbReference>
<dbReference type="GO" id="GO:0005886">
    <property type="term" value="C:plasma membrane"/>
    <property type="evidence" value="ECO:0007669"/>
    <property type="project" value="TreeGrafter"/>
</dbReference>
<feature type="transmembrane region" description="Helical" evidence="1">
    <location>
        <begin position="269"/>
        <end position="289"/>
    </location>
</feature>
<dbReference type="Proteomes" id="UP000269154">
    <property type="component" value="Unassembled WGS sequence"/>
</dbReference>
<dbReference type="SUPFAM" id="SSF82866">
    <property type="entry name" value="Multidrug efflux transporter AcrB transmembrane domain"/>
    <property type="match status" value="2"/>
</dbReference>
<feature type="transmembrane region" description="Helical" evidence="1">
    <location>
        <begin position="296"/>
        <end position="316"/>
    </location>
</feature>
<keyword evidence="1" id="KW-0812">Transmembrane</keyword>
<dbReference type="PANTHER" id="PTHR32063:SF0">
    <property type="entry name" value="SWARMING MOTILITY PROTEIN SWRC"/>
    <property type="match status" value="1"/>
</dbReference>
<sequence length="978" mass="107499">MKQSTAKNLRQRWNISRRAIAKPWLTICFWLSVVIAGFFAFSSLKYGLFPEVSFPVVVVQATANFDNTIETETQITTPIEKAVKILETKGMYELRSSTYPGQAVINIAFTTLNNLKSATADVETALKQVPLPPETNLDIISLDLNESAAISYAIVSDSKTLKELTAIAQNQIIPTISELPEVLKVNLLGDASFKQKDTDTSLPNTFPTLVSFNHKNAIAFQVVKRADANTLEAVSKVEATVAKMQSELPEIKLALAETQADYIQEATQATIDALLLAIILAVAVIFPFLRNFSATIITALAIPISLLGTCIIMAIFGFNLETITLLALAIIIGIVVDDAIVDVENIARHLEAGETPRQAAINGTDEIGLTVVASTCTIAAVFLPVAFMGDTLGQFFQPFGLTVSAAVLISLLVARTLSPVLAVWWLNEVRSQKSEVRSQNSEGRRQKAEGNNNEVKSYLTQDGLLNQTPIRSQKSEGNYDEVRSQELEENNNEVKSYLKQDNLLNQTQKWENTLSHQYQKLLNWSLDHRKVVIAIALLSFILGMAMIPLIPKGLVPQLDRGEFNITYTYPLPNFAKNTENFPPPQANQAPANNSIFPEGAFNWISGLTQSPTRILLRKSRRVAQNIEEIVLSSPEVESVFSIAGFQGEPNRGKIYVKLKKERSLTTAQIQKQTRKALSELKNISVSVEDIPFVETGAGKPFEVMLLGDNREIIYNTAQKIQTQIAKLPGFVDLTIAPQYNNFDNPMEITHRSQKQVIYITANLSEGLGLGNAIDLALEISQPILPPGVKLDLGGDSLRVGEVFGSFFVTLGFSVVCMLTVLVLLFGRFLEPLVVGLCLPLSIVGAMLGLLFTQSDFGVISLLGLIFLLGLLDKNALLLMDYINQLRQSGLERRQAILQTGLVRLRPILMTTSSTVLGMLPIALGLGAGAELRQPLAVAIIGGLITSTLLSLIVVPVLYTLLEDWWRLKLYYVRLNSYK</sequence>
<keyword evidence="1" id="KW-1133">Transmembrane helix</keyword>
<dbReference type="PANTHER" id="PTHR32063">
    <property type="match status" value="1"/>
</dbReference>
<evidence type="ECO:0000313" key="3">
    <source>
        <dbReference type="Proteomes" id="UP000269154"/>
    </source>
</evidence>
<organism evidence="2 3">
    <name type="scientific">Okeania hirsuta</name>
    <dbReference type="NCBI Taxonomy" id="1458930"/>
    <lineage>
        <taxon>Bacteria</taxon>
        <taxon>Bacillati</taxon>
        <taxon>Cyanobacteriota</taxon>
        <taxon>Cyanophyceae</taxon>
        <taxon>Oscillatoriophycideae</taxon>
        <taxon>Oscillatoriales</taxon>
        <taxon>Microcoleaceae</taxon>
        <taxon>Okeania</taxon>
    </lineage>
</organism>
<dbReference type="InterPro" id="IPR001036">
    <property type="entry name" value="Acrflvin-R"/>
</dbReference>
<name>A0A3N6P483_9CYAN</name>
<accession>A0A3N6P483</accession>
<dbReference type="Gene3D" id="1.20.1640.10">
    <property type="entry name" value="Multidrug efflux transporter AcrB transmembrane domain"/>
    <property type="match status" value="5"/>
</dbReference>
<dbReference type="GO" id="GO:0042910">
    <property type="term" value="F:xenobiotic transmembrane transporter activity"/>
    <property type="evidence" value="ECO:0007669"/>
    <property type="project" value="TreeGrafter"/>
</dbReference>
<feature type="transmembrane region" description="Helical" evidence="1">
    <location>
        <begin position="367"/>
        <end position="387"/>
    </location>
</feature>
<reference evidence="2 3" key="1">
    <citation type="journal article" date="2018" name="ACS Chem. Biol.">
        <title>Ketoreductase domain dysfunction expands chemodiversity: malyngamide biosynthesis in the cyanobacterium Okeania hirsuta.</title>
        <authorList>
            <person name="Moss N.A."/>
            <person name="Leao T."/>
            <person name="Rankin M."/>
            <person name="McCullough T.M."/>
            <person name="Qu P."/>
            <person name="Korobeynikov A."/>
            <person name="Smith J.L."/>
            <person name="Gerwick L."/>
            <person name="Gerwick W.H."/>
        </authorList>
    </citation>
    <scope>NUCLEOTIDE SEQUENCE [LARGE SCALE GENOMIC DNA]</scope>
    <source>
        <strain evidence="2 3">PAB10Feb10-1</strain>
    </source>
</reference>
<dbReference type="EMBL" id="RCBY01000207">
    <property type="protein sequence ID" value="RQH28505.1"/>
    <property type="molecule type" value="Genomic_DNA"/>
</dbReference>
<protein>
    <submittedName>
        <fullName evidence="2">Efflux RND transporter permease subunit</fullName>
    </submittedName>
</protein>
<feature type="transmembrane region" description="Helical" evidence="1">
    <location>
        <begin position="531"/>
        <end position="550"/>
    </location>
</feature>
<feature type="transmembrane region" description="Helical" evidence="1">
    <location>
        <begin position="322"/>
        <end position="341"/>
    </location>
</feature>
<dbReference type="SUPFAM" id="SSF82693">
    <property type="entry name" value="Multidrug efflux transporter AcrB pore domain, PN1, PN2, PC1 and PC2 subdomains"/>
    <property type="match status" value="3"/>
</dbReference>
<comment type="caution">
    <text evidence="2">The sequence shown here is derived from an EMBL/GenBank/DDBJ whole genome shotgun (WGS) entry which is preliminary data.</text>
</comment>
<dbReference type="Gene3D" id="3.30.70.1430">
    <property type="entry name" value="Multidrug efflux transporter AcrB pore domain"/>
    <property type="match status" value="2"/>
</dbReference>
<evidence type="ECO:0000256" key="1">
    <source>
        <dbReference type="SAM" id="Phobius"/>
    </source>
</evidence>
<feature type="transmembrane region" description="Helical" evidence="1">
    <location>
        <begin position="858"/>
        <end position="882"/>
    </location>
</feature>
<proteinExistence type="predicted"/>
<feature type="transmembrane region" description="Helical" evidence="1">
    <location>
        <begin position="902"/>
        <end position="923"/>
    </location>
</feature>
<feature type="transmembrane region" description="Helical" evidence="1">
    <location>
        <begin position="832"/>
        <end position="852"/>
    </location>
</feature>
<dbReference type="Pfam" id="PF00873">
    <property type="entry name" value="ACR_tran"/>
    <property type="match status" value="5"/>
</dbReference>
<feature type="transmembrane region" description="Helical" evidence="1">
    <location>
        <begin position="935"/>
        <end position="961"/>
    </location>
</feature>
<feature type="transmembrane region" description="Helical" evidence="1">
    <location>
        <begin position="802"/>
        <end position="825"/>
    </location>
</feature>
<dbReference type="AlphaFoldDB" id="A0A3N6P483"/>
<dbReference type="Gene3D" id="3.30.70.1320">
    <property type="entry name" value="Multidrug efflux transporter AcrB pore domain like"/>
    <property type="match status" value="2"/>
</dbReference>
<keyword evidence="1" id="KW-0472">Membrane</keyword>
<keyword evidence="3" id="KW-1185">Reference proteome</keyword>
<gene>
    <name evidence="2" type="ORF">D5R40_25465</name>
</gene>
<dbReference type="OrthoDB" id="9791035at2"/>
<feature type="transmembrane region" description="Helical" evidence="1">
    <location>
        <begin position="399"/>
        <end position="426"/>
    </location>
</feature>
<feature type="transmembrane region" description="Helical" evidence="1">
    <location>
        <begin position="21"/>
        <end position="41"/>
    </location>
</feature>
<dbReference type="Gene3D" id="3.30.70.1440">
    <property type="entry name" value="Multidrug efflux transporter AcrB pore domain"/>
    <property type="match status" value="1"/>
</dbReference>
<evidence type="ECO:0000313" key="2">
    <source>
        <dbReference type="EMBL" id="RQH28505.1"/>
    </source>
</evidence>